<dbReference type="Pfam" id="PF07963">
    <property type="entry name" value="N_methyl"/>
    <property type="match status" value="1"/>
</dbReference>
<dbReference type="STRING" id="1798370.A2Z00_03515"/>
<proteinExistence type="predicted"/>
<protein>
    <recommendedName>
        <fullName evidence="4">Prepilin-type N-terminal cleavage/methylation domain-containing protein</fullName>
    </recommendedName>
</protein>
<evidence type="ECO:0008006" key="4">
    <source>
        <dbReference type="Google" id="ProtNLM"/>
    </source>
</evidence>
<keyword evidence="1" id="KW-0472">Membrane</keyword>
<dbReference type="AlphaFoldDB" id="A0A1F5ZG60"/>
<evidence type="ECO:0000313" key="2">
    <source>
        <dbReference type="EMBL" id="OGG11488.1"/>
    </source>
</evidence>
<evidence type="ECO:0000313" key="3">
    <source>
        <dbReference type="Proteomes" id="UP000177268"/>
    </source>
</evidence>
<dbReference type="PROSITE" id="PS00409">
    <property type="entry name" value="PROKAR_NTER_METHYL"/>
    <property type="match status" value="1"/>
</dbReference>
<dbReference type="EMBL" id="MFIZ01000026">
    <property type="protein sequence ID" value="OGG11488.1"/>
    <property type="molecule type" value="Genomic_DNA"/>
</dbReference>
<dbReference type="Proteomes" id="UP000177268">
    <property type="component" value="Unassembled WGS sequence"/>
</dbReference>
<name>A0A1F5ZG60_9BACT</name>
<evidence type="ECO:0000256" key="1">
    <source>
        <dbReference type="SAM" id="Phobius"/>
    </source>
</evidence>
<reference evidence="2 3" key="1">
    <citation type="journal article" date="2016" name="Nat. Commun.">
        <title>Thousands of microbial genomes shed light on interconnected biogeochemical processes in an aquifer system.</title>
        <authorList>
            <person name="Anantharaman K."/>
            <person name="Brown C.T."/>
            <person name="Hug L.A."/>
            <person name="Sharon I."/>
            <person name="Castelle C.J."/>
            <person name="Probst A.J."/>
            <person name="Thomas B.C."/>
            <person name="Singh A."/>
            <person name="Wilkins M.J."/>
            <person name="Karaoz U."/>
            <person name="Brodie E.L."/>
            <person name="Williams K.H."/>
            <person name="Hubbard S.S."/>
            <person name="Banfield J.F."/>
        </authorList>
    </citation>
    <scope>NUCLEOTIDE SEQUENCE [LARGE SCALE GENOMIC DNA]</scope>
</reference>
<dbReference type="SUPFAM" id="SSF54523">
    <property type="entry name" value="Pili subunits"/>
    <property type="match status" value="1"/>
</dbReference>
<gene>
    <name evidence="2" type="ORF">A2Z00_03515</name>
</gene>
<feature type="transmembrane region" description="Helical" evidence="1">
    <location>
        <begin position="12"/>
        <end position="38"/>
    </location>
</feature>
<keyword evidence="1" id="KW-1133">Transmembrane helix</keyword>
<dbReference type="InterPro" id="IPR045584">
    <property type="entry name" value="Pilin-like"/>
</dbReference>
<organism evidence="2 3">
    <name type="scientific">Candidatus Gottesmanbacteria bacterium RBG_13_45_10</name>
    <dbReference type="NCBI Taxonomy" id="1798370"/>
    <lineage>
        <taxon>Bacteria</taxon>
        <taxon>Candidatus Gottesmaniibacteriota</taxon>
    </lineage>
</organism>
<sequence length="189" mass="20099">MDTIFGAHKKIAGFTLLETLITVGIIGMVGVLISQVFFTTTRTNTKTELVKDVKQNGDFALESMQRTIRNSLAIQTTCSPAPGTTSSSIDVQNPDGTMTTFGCAFDTSANATRIVATTSAGLQYLTSTNVSLGGTSCSDPNNTLAFVCTSYPDQPSSVDIQFRLSQKGTPVDQYAVTSISFETTVVPRN</sequence>
<comment type="caution">
    <text evidence="2">The sequence shown here is derived from an EMBL/GenBank/DDBJ whole genome shotgun (WGS) entry which is preliminary data.</text>
</comment>
<dbReference type="InterPro" id="IPR012902">
    <property type="entry name" value="N_methyl_site"/>
</dbReference>
<keyword evidence="1" id="KW-0812">Transmembrane</keyword>
<accession>A0A1F5ZG60</accession>